<proteinExistence type="predicted"/>
<dbReference type="AlphaFoldDB" id="A0A917PUM0"/>
<keyword evidence="2" id="KW-1185">Reference proteome</keyword>
<organism evidence="1 2">
    <name type="scientific">Agromyces bauzanensis</name>
    <dbReference type="NCBI Taxonomy" id="1308924"/>
    <lineage>
        <taxon>Bacteria</taxon>
        <taxon>Bacillati</taxon>
        <taxon>Actinomycetota</taxon>
        <taxon>Actinomycetes</taxon>
        <taxon>Micrococcales</taxon>
        <taxon>Microbacteriaceae</taxon>
        <taxon>Agromyces</taxon>
    </lineage>
</organism>
<sequence>MPDTHPSTTPEERNKALDDMHYELLMQVFVGAAGLRQLIEAQAFGEKPAKDVPHVTVKGARRFLDSAVDEIVAFTSTHREYYPRTLDAAERVVTMEPLLRDFAKRMKRAGSKR</sequence>
<reference evidence="1" key="1">
    <citation type="journal article" date="2014" name="Int. J. Syst. Evol. Microbiol.">
        <title>Complete genome sequence of Corynebacterium casei LMG S-19264T (=DSM 44701T), isolated from a smear-ripened cheese.</title>
        <authorList>
            <consortium name="US DOE Joint Genome Institute (JGI-PGF)"/>
            <person name="Walter F."/>
            <person name="Albersmeier A."/>
            <person name="Kalinowski J."/>
            <person name="Ruckert C."/>
        </authorList>
    </citation>
    <scope>NUCLEOTIDE SEQUENCE</scope>
    <source>
        <strain evidence="1">CGMCC 1.8984</strain>
    </source>
</reference>
<evidence type="ECO:0000313" key="1">
    <source>
        <dbReference type="EMBL" id="GGJ92600.1"/>
    </source>
</evidence>
<comment type="caution">
    <text evidence="1">The sequence shown here is derived from an EMBL/GenBank/DDBJ whole genome shotgun (WGS) entry which is preliminary data.</text>
</comment>
<protein>
    <submittedName>
        <fullName evidence="1">Uncharacterized protein</fullName>
    </submittedName>
</protein>
<gene>
    <name evidence="1" type="ORF">GCM10011372_33910</name>
</gene>
<dbReference type="Proteomes" id="UP000636956">
    <property type="component" value="Unassembled WGS sequence"/>
</dbReference>
<dbReference type="RefSeq" id="WP_188744589.1">
    <property type="nucleotide sequence ID" value="NZ_BAABFW010000051.1"/>
</dbReference>
<accession>A0A917PUM0</accession>
<reference evidence="1" key="2">
    <citation type="submission" date="2020-09" db="EMBL/GenBank/DDBJ databases">
        <authorList>
            <person name="Sun Q."/>
            <person name="Zhou Y."/>
        </authorList>
    </citation>
    <scope>NUCLEOTIDE SEQUENCE</scope>
    <source>
        <strain evidence="1">CGMCC 1.8984</strain>
    </source>
</reference>
<dbReference type="EMBL" id="BMMD01000029">
    <property type="protein sequence ID" value="GGJ92600.1"/>
    <property type="molecule type" value="Genomic_DNA"/>
</dbReference>
<evidence type="ECO:0000313" key="2">
    <source>
        <dbReference type="Proteomes" id="UP000636956"/>
    </source>
</evidence>
<name>A0A917PUM0_9MICO</name>